<proteinExistence type="predicted"/>
<dbReference type="InterPro" id="IPR056083">
    <property type="entry name" value="DUF7666"/>
</dbReference>
<dbReference type="EMBL" id="LS483429">
    <property type="protein sequence ID" value="SQH36308.1"/>
    <property type="molecule type" value="Genomic_DNA"/>
</dbReference>
<reference evidence="2 3" key="1">
    <citation type="submission" date="2018-06" db="EMBL/GenBank/DDBJ databases">
        <authorList>
            <consortium name="Pathogen Informatics"/>
            <person name="Doyle S."/>
        </authorList>
    </citation>
    <scope>NUCLEOTIDE SEQUENCE [LARGE SCALE GENOMIC DNA]</scope>
    <source>
        <strain evidence="2 3">NCTC8502</strain>
    </source>
</reference>
<dbReference type="Pfam" id="PF24703">
    <property type="entry name" value="DUF7666"/>
    <property type="match status" value="1"/>
</dbReference>
<evidence type="ECO:0000313" key="2">
    <source>
        <dbReference type="EMBL" id="SQH36308.1"/>
    </source>
</evidence>
<protein>
    <recommendedName>
        <fullName evidence="1">DUF7666 domain-containing protein</fullName>
    </recommendedName>
</protein>
<evidence type="ECO:0000313" key="3">
    <source>
        <dbReference type="Proteomes" id="UP000249400"/>
    </source>
</evidence>
<accession>A0ABY1VT13</accession>
<gene>
    <name evidence="2" type="ORF">NCTC8502_00773</name>
</gene>
<feature type="domain" description="DUF7666" evidence="1">
    <location>
        <begin position="8"/>
        <end position="100"/>
    </location>
</feature>
<name>A0ABY1VT13_HAEAE</name>
<sequence>MTEENKEIIAYKGFKQDWTCRGYQYEVGKTYEHKGNVEACESGFHACEYPLDVLSYYSPAVSKFAVVKMSGETSKDSDDTKIASAKITIETEINLPEMIKKAVEWIKGKVDWDAAKVSNTGYRSVATNTGYQSAATNTGNRSAATNTGNLSAATNTGNLSAATNTGNWSAATNTGDWSAATNTGNLSAATNTGNWSAAEVSGKQSIAVALGWQSKAKASIDGAIVCVYRNHDGELIHIKASKVGENNIKADTWYTLDEIGEFVEVKDD</sequence>
<dbReference type="RefSeq" id="WP_111723558.1">
    <property type="nucleotide sequence ID" value="NZ_CP082857.1"/>
</dbReference>
<organism evidence="2 3">
    <name type="scientific">Haemophilus aegyptius</name>
    <dbReference type="NCBI Taxonomy" id="197575"/>
    <lineage>
        <taxon>Bacteria</taxon>
        <taxon>Pseudomonadati</taxon>
        <taxon>Pseudomonadota</taxon>
        <taxon>Gammaproteobacteria</taxon>
        <taxon>Pasteurellales</taxon>
        <taxon>Pasteurellaceae</taxon>
        <taxon>Haemophilus</taxon>
    </lineage>
</organism>
<keyword evidence="3" id="KW-1185">Reference proteome</keyword>
<dbReference type="Proteomes" id="UP000249400">
    <property type="component" value="Chromosome 1"/>
</dbReference>
<evidence type="ECO:0000259" key="1">
    <source>
        <dbReference type="Pfam" id="PF24703"/>
    </source>
</evidence>